<name>A0A2H1V281_SPOFR</name>
<dbReference type="GO" id="GO:0070860">
    <property type="term" value="C:RNA polymerase I core factor complex"/>
    <property type="evidence" value="ECO:0007669"/>
    <property type="project" value="InterPro"/>
</dbReference>
<feature type="compositionally biased region" description="Basic and acidic residues" evidence="10">
    <location>
        <begin position="739"/>
        <end position="750"/>
    </location>
</feature>
<evidence type="ECO:0000256" key="6">
    <source>
        <dbReference type="ARBA" id="ARBA00023015"/>
    </source>
</evidence>
<feature type="region of interest" description="Disordered" evidence="10">
    <location>
        <begin position="153"/>
        <end position="179"/>
    </location>
</feature>
<evidence type="ECO:0000313" key="12">
    <source>
        <dbReference type="EMBL" id="SOQ34462.1"/>
    </source>
</evidence>
<keyword evidence="3" id="KW-0479">Metal-binding</keyword>
<evidence type="ECO:0000256" key="10">
    <source>
        <dbReference type="SAM" id="MobiDB-lite"/>
    </source>
</evidence>
<feature type="compositionally biased region" description="Basic and acidic residues" evidence="10">
    <location>
        <begin position="585"/>
        <end position="605"/>
    </location>
</feature>
<keyword evidence="5" id="KW-0862">Zinc</keyword>
<accession>A0A2H1V281</accession>
<dbReference type="PANTHER" id="PTHR31576:SF2">
    <property type="entry name" value="TATA BOX-BINDING PROTEIN-ASSOCIATED FACTOR RNA POLYMERASE I SUBUNIT B"/>
    <property type="match status" value="1"/>
</dbReference>
<evidence type="ECO:0000256" key="7">
    <source>
        <dbReference type="ARBA" id="ARBA00023125"/>
    </source>
</evidence>
<dbReference type="GO" id="GO:0001164">
    <property type="term" value="F:RNA polymerase I core promoter sequence-specific DNA binding"/>
    <property type="evidence" value="ECO:0007669"/>
    <property type="project" value="InterPro"/>
</dbReference>
<keyword evidence="9" id="KW-0539">Nucleus</keyword>
<evidence type="ECO:0000256" key="2">
    <source>
        <dbReference type="ARBA" id="ARBA00006899"/>
    </source>
</evidence>
<organism evidence="12">
    <name type="scientific">Spodoptera frugiperda</name>
    <name type="common">Fall armyworm</name>
    <dbReference type="NCBI Taxonomy" id="7108"/>
    <lineage>
        <taxon>Eukaryota</taxon>
        <taxon>Metazoa</taxon>
        <taxon>Ecdysozoa</taxon>
        <taxon>Arthropoda</taxon>
        <taxon>Hexapoda</taxon>
        <taxon>Insecta</taxon>
        <taxon>Pterygota</taxon>
        <taxon>Neoptera</taxon>
        <taxon>Endopterygota</taxon>
        <taxon>Lepidoptera</taxon>
        <taxon>Glossata</taxon>
        <taxon>Ditrysia</taxon>
        <taxon>Noctuoidea</taxon>
        <taxon>Noctuidae</taxon>
        <taxon>Amphipyrinae</taxon>
        <taxon>Spodoptera</taxon>
    </lineage>
</organism>
<sequence length="1084" mass="126543">MVQMDRLMVKEEEMASEPCQVCGCTELKLIDGFYYCVECDTQNTNVRETVIDHKSLGDGTFALSTRKKVKIQDTKIEMSPEWYKWHAYNFIILGLADELVAAGANPSFKLKLLWIWTRYVKKYQNKDDLGLAKTSQEGNDHITLASIMVEENSNNTVNEDDDEGEIEENDEDKPVKPKGLNNIIDGSRRDIKFLSKGVILAMLYLALNLDESDIQLSHLYRFLKEKHLNFSNIQRFVPDDIHVKTLDKLWTNFIHSKIVNVHFLRALTMSLLRKLDLGTPKVPNLRKMIDNIILELCLPNDIKPLVYSLMHLYRCDFLDVSDKSKERLCTVPDYEGVVMSYVLVAIKLCFGLDGDYEERLSDAVDKINVDRDLQRSHRNGKYTEPSSRLFSFREWCNYLQFRKITLSKCCLYMAEQYCLDIDDQVYIEHTNDRPQKAKDLQDETAMDLINKIPESNEGRVIPKHHFPPTLTPTYDYTDIVVEHSQDPELRYLLSEDFTQYSLKYACEHLELLDENAENIIKGVSENRKVTTNNLIMGTIVMKKSKTKMVYVKNCENKNWMKTKPPTIKHVESEETGNEDVQNSSTDKESDHGYDSENPTSDKDIANEIENGIDITEVSMIEKEKEQDTREFIITEEENEKNIFDDSFEELDLKDEMEQANDEDPDLPYDELQAPHNESMNDDRASITDMSDNENIIPVFNPETFDRDQTIKELVLMACRKYKIPVPSEYRNREPRKRKADVMRDEDINREPRKRTRTSAAENKQKISELVTGYYEHQRFDLFNKLKNEVNMVIRNSSIIGALEPIPNETANITNANVTQPELLNTTNVDVATLSARTSMMTENLENQSAINPQTSVLQTEGDKEQNADKTNEIEEVIDEQTEKKLFEDEEEMNINELLPKVDPKFDDRKYDTEQLYLKMKMEEEIEEDFDMTSLLQDPKVDEILNKKLEEGKTGFFSVAKPENIKTIKTKYESDSDDEVPLKALQEEKKMIEARIAWEEEFEPLINKDNFTEYKYWFRHYDTEFMARSKDWHKKFDEELKENTPSSFYFVIKECATVINSTPFNLYRHMQNLEKFISVRAKYLD</sequence>
<evidence type="ECO:0000256" key="1">
    <source>
        <dbReference type="ARBA" id="ARBA00004604"/>
    </source>
</evidence>
<dbReference type="InterPro" id="IPR048538">
    <property type="entry name" value="Rrn7_cyclin_C"/>
</dbReference>
<dbReference type="GO" id="GO:0042790">
    <property type="term" value="P:nucleolar large rRNA transcription by RNA polymerase I"/>
    <property type="evidence" value="ECO:0007669"/>
    <property type="project" value="TreeGrafter"/>
</dbReference>
<dbReference type="InterPro" id="IPR033599">
    <property type="entry name" value="TAF1B/Rrn7"/>
</dbReference>
<evidence type="ECO:0000256" key="4">
    <source>
        <dbReference type="ARBA" id="ARBA00022771"/>
    </source>
</evidence>
<dbReference type="Pfam" id="PF20645">
    <property type="entry name" value="Rrn7_cyclin_C"/>
    <property type="match status" value="1"/>
</dbReference>
<evidence type="ECO:0000259" key="11">
    <source>
        <dbReference type="Pfam" id="PF20645"/>
    </source>
</evidence>
<dbReference type="PANTHER" id="PTHR31576">
    <property type="entry name" value="TATA BOX-BINDING PROTEIN-ASSOCIATED FACTOR RNA POLYMERASE I SUBUNIT B"/>
    <property type="match status" value="1"/>
</dbReference>
<protein>
    <submittedName>
        <fullName evidence="12">SFRICE_023157</fullName>
    </submittedName>
</protein>
<keyword evidence="8" id="KW-0804">Transcription</keyword>
<feature type="domain" description="Rrn7/TAF1B C-terminal cyclin" evidence="11">
    <location>
        <begin position="268"/>
        <end position="424"/>
    </location>
</feature>
<comment type="subcellular location">
    <subcellularLocation>
        <location evidence="1">Nucleus</location>
        <location evidence="1">Nucleolus</location>
    </subcellularLocation>
</comment>
<dbReference type="GO" id="GO:0008270">
    <property type="term" value="F:zinc ion binding"/>
    <property type="evidence" value="ECO:0007669"/>
    <property type="project" value="UniProtKB-KW"/>
</dbReference>
<evidence type="ECO:0000256" key="9">
    <source>
        <dbReference type="ARBA" id="ARBA00023242"/>
    </source>
</evidence>
<evidence type="ECO:0000256" key="3">
    <source>
        <dbReference type="ARBA" id="ARBA00022723"/>
    </source>
</evidence>
<gene>
    <name evidence="12" type="ORF">SFRICE_023157</name>
</gene>
<feature type="region of interest" description="Disordered" evidence="10">
    <location>
        <begin position="561"/>
        <end position="606"/>
    </location>
</feature>
<keyword evidence="6" id="KW-0805">Transcription regulation</keyword>
<evidence type="ECO:0000256" key="8">
    <source>
        <dbReference type="ARBA" id="ARBA00023163"/>
    </source>
</evidence>
<evidence type="ECO:0000256" key="5">
    <source>
        <dbReference type="ARBA" id="ARBA00022833"/>
    </source>
</evidence>
<keyword evidence="4" id="KW-0863">Zinc-finger</keyword>
<proteinExistence type="inferred from homology"/>
<dbReference type="AlphaFoldDB" id="A0A2H1V281"/>
<keyword evidence="7" id="KW-0238">DNA-binding</keyword>
<comment type="similarity">
    <text evidence="2">Belongs to the RRN7/TAF1B family.</text>
</comment>
<reference evidence="12" key="1">
    <citation type="submission" date="2016-07" db="EMBL/GenBank/DDBJ databases">
        <authorList>
            <person name="Bretaudeau A."/>
        </authorList>
    </citation>
    <scope>NUCLEOTIDE SEQUENCE</scope>
    <source>
        <strain evidence="12">Rice</strain>
        <tissue evidence="12">Whole body</tissue>
    </source>
</reference>
<dbReference type="GO" id="GO:0005668">
    <property type="term" value="C:RNA polymerase transcription factor SL1 complex"/>
    <property type="evidence" value="ECO:0007669"/>
    <property type="project" value="TreeGrafter"/>
</dbReference>
<dbReference type="EMBL" id="ODYU01000160">
    <property type="protein sequence ID" value="SOQ34462.1"/>
    <property type="molecule type" value="Genomic_DNA"/>
</dbReference>
<feature type="region of interest" description="Disordered" evidence="10">
    <location>
        <begin position="729"/>
        <end position="761"/>
    </location>
</feature>
<feature type="compositionally biased region" description="Acidic residues" evidence="10">
    <location>
        <begin position="158"/>
        <end position="171"/>
    </location>
</feature>